<dbReference type="AlphaFoldDB" id="A0AAN9KJW1"/>
<dbReference type="Gene3D" id="3.20.20.70">
    <property type="entry name" value="Aldolase class I"/>
    <property type="match status" value="1"/>
</dbReference>
<feature type="region of interest" description="Disordered" evidence="1">
    <location>
        <begin position="1"/>
        <end position="29"/>
    </location>
</feature>
<keyword evidence="3" id="KW-1185">Reference proteome</keyword>
<sequence length="156" mass="17404">MERQGKVEHAHTHGHAKFQSSIKEPRRATRSYATSTLTFTLANKMDYSSQRPQHVYAHSHHPCTLIVRDLPSLQRLHACVQRALTHPTFSLEEPAYPYADQRRSFGVSPLFPKRLVKVGTVEAAKQVIDTSVDAIIVQGQEAGGHVIGQVCTLIII</sequence>
<feature type="compositionally biased region" description="Basic and acidic residues" evidence="1">
    <location>
        <begin position="1"/>
        <end position="11"/>
    </location>
</feature>
<gene>
    <name evidence="2" type="ORF">RJT34_01908</name>
</gene>
<organism evidence="2 3">
    <name type="scientific">Clitoria ternatea</name>
    <name type="common">Butterfly pea</name>
    <dbReference type="NCBI Taxonomy" id="43366"/>
    <lineage>
        <taxon>Eukaryota</taxon>
        <taxon>Viridiplantae</taxon>
        <taxon>Streptophyta</taxon>
        <taxon>Embryophyta</taxon>
        <taxon>Tracheophyta</taxon>
        <taxon>Spermatophyta</taxon>
        <taxon>Magnoliopsida</taxon>
        <taxon>eudicotyledons</taxon>
        <taxon>Gunneridae</taxon>
        <taxon>Pentapetalae</taxon>
        <taxon>rosids</taxon>
        <taxon>fabids</taxon>
        <taxon>Fabales</taxon>
        <taxon>Fabaceae</taxon>
        <taxon>Papilionoideae</taxon>
        <taxon>50 kb inversion clade</taxon>
        <taxon>NPAAA clade</taxon>
        <taxon>indigoferoid/millettioid clade</taxon>
        <taxon>Phaseoleae</taxon>
        <taxon>Clitoria</taxon>
    </lineage>
</organism>
<dbReference type="EMBL" id="JAYKXN010000001">
    <property type="protein sequence ID" value="KAK7317563.1"/>
    <property type="molecule type" value="Genomic_DNA"/>
</dbReference>
<evidence type="ECO:0000313" key="3">
    <source>
        <dbReference type="Proteomes" id="UP001359559"/>
    </source>
</evidence>
<name>A0AAN9KJW1_CLITE</name>
<dbReference type="InterPro" id="IPR013785">
    <property type="entry name" value="Aldolase_TIM"/>
</dbReference>
<dbReference type="SUPFAM" id="SSF51412">
    <property type="entry name" value="Inosine monophosphate dehydrogenase (IMPDH)"/>
    <property type="match status" value="1"/>
</dbReference>
<evidence type="ECO:0000256" key="1">
    <source>
        <dbReference type="SAM" id="MobiDB-lite"/>
    </source>
</evidence>
<dbReference type="Proteomes" id="UP001359559">
    <property type="component" value="Unassembled WGS sequence"/>
</dbReference>
<proteinExistence type="predicted"/>
<comment type="caution">
    <text evidence="2">The sequence shown here is derived from an EMBL/GenBank/DDBJ whole genome shotgun (WGS) entry which is preliminary data.</text>
</comment>
<evidence type="ECO:0000313" key="2">
    <source>
        <dbReference type="EMBL" id="KAK7317563.1"/>
    </source>
</evidence>
<reference evidence="2 3" key="1">
    <citation type="submission" date="2024-01" db="EMBL/GenBank/DDBJ databases">
        <title>The genomes of 5 underutilized Papilionoideae crops provide insights into root nodulation and disease resistance.</title>
        <authorList>
            <person name="Yuan L."/>
        </authorList>
    </citation>
    <scope>NUCLEOTIDE SEQUENCE [LARGE SCALE GENOMIC DNA]</scope>
    <source>
        <strain evidence="2">LY-2023</strain>
        <tissue evidence="2">Leaf</tissue>
    </source>
</reference>
<protein>
    <submittedName>
        <fullName evidence="2">Uncharacterized protein</fullName>
    </submittedName>
</protein>
<accession>A0AAN9KJW1</accession>